<accession>R7SVG2</accession>
<feature type="compositionally biased region" description="Low complexity" evidence="1">
    <location>
        <begin position="710"/>
        <end position="722"/>
    </location>
</feature>
<feature type="region of interest" description="Disordered" evidence="1">
    <location>
        <begin position="685"/>
        <end position="722"/>
    </location>
</feature>
<feature type="region of interest" description="Disordered" evidence="1">
    <location>
        <begin position="274"/>
        <end position="299"/>
    </location>
</feature>
<evidence type="ECO:0000313" key="3">
    <source>
        <dbReference type="Proteomes" id="UP000053319"/>
    </source>
</evidence>
<proteinExistence type="predicted"/>
<protein>
    <submittedName>
        <fullName evidence="2">Uncharacterized protein</fullName>
    </submittedName>
</protein>
<dbReference type="Proteomes" id="UP000053319">
    <property type="component" value="Unassembled WGS sequence"/>
</dbReference>
<feature type="compositionally biased region" description="Polar residues" evidence="1">
    <location>
        <begin position="575"/>
        <end position="589"/>
    </location>
</feature>
<evidence type="ECO:0000256" key="1">
    <source>
        <dbReference type="SAM" id="MobiDB-lite"/>
    </source>
</evidence>
<dbReference type="EMBL" id="JH719419">
    <property type="protein sequence ID" value="EJF60061.1"/>
    <property type="molecule type" value="Genomic_DNA"/>
</dbReference>
<feature type="region of interest" description="Disordered" evidence="1">
    <location>
        <begin position="575"/>
        <end position="595"/>
    </location>
</feature>
<organism evidence="2 3">
    <name type="scientific">Dichomitus squalens (strain LYAD-421)</name>
    <name type="common">Western red white-rot fungus</name>
    <dbReference type="NCBI Taxonomy" id="732165"/>
    <lineage>
        <taxon>Eukaryota</taxon>
        <taxon>Fungi</taxon>
        <taxon>Dikarya</taxon>
        <taxon>Basidiomycota</taxon>
        <taxon>Agaricomycotina</taxon>
        <taxon>Agaricomycetes</taxon>
        <taxon>Polyporales</taxon>
        <taxon>Polyporaceae</taxon>
        <taxon>Dichomitus</taxon>
    </lineage>
</organism>
<dbReference type="KEGG" id="dsq:DICSQDRAFT_127969"/>
<dbReference type="HOGENOM" id="CLU_383099_0_0_1"/>
<reference evidence="2 3" key="1">
    <citation type="journal article" date="2012" name="Science">
        <title>The Paleozoic origin of enzymatic lignin decomposition reconstructed from 31 fungal genomes.</title>
        <authorList>
            <person name="Floudas D."/>
            <person name="Binder M."/>
            <person name="Riley R."/>
            <person name="Barry K."/>
            <person name="Blanchette R.A."/>
            <person name="Henrissat B."/>
            <person name="Martinez A.T."/>
            <person name="Otillar R."/>
            <person name="Spatafora J.W."/>
            <person name="Yadav J.S."/>
            <person name="Aerts A."/>
            <person name="Benoit I."/>
            <person name="Boyd A."/>
            <person name="Carlson A."/>
            <person name="Copeland A."/>
            <person name="Coutinho P.M."/>
            <person name="de Vries R.P."/>
            <person name="Ferreira P."/>
            <person name="Findley K."/>
            <person name="Foster B."/>
            <person name="Gaskell J."/>
            <person name="Glotzer D."/>
            <person name="Gorecki P."/>
            <person name="Heitman J."/>
            <person name="Hesse C."/>
            <person name="Hori C."/>
            <person name="Igarashi K."/>
            <person name="Jurgens J.A."/>
            <person name="Kallen N."/>
            <person name="Kersten P."/>
            <person name="Kohler A."/>
            <person name="Kuees U."/>
            <person name="Kumar T.K.A."/>
            <person name="Kuo A."/>
            <person name="LaButti K."/>
            <person name="Larrondo L.F."/>
            <person name="Lindquist E."/>
            <person name="Ling A."/>
            <person name="Lombard V."/>
            <person name="Lucas S."/>
            <person name="Lundell T."/>
            <person name="Martin R."/>
            <person name="McLaughlin D.J."/>
            <person name="Morgenstern I."/>
            <person name="Morin E."/>
            <person name="Murat C."/>
            <person name="Nagy L.G."/>
            <person name="Nolan M."/>
            <person name="Ohm R.A."/>
            <person name="Patyshakuliyeva A."/>
            <person name="Rokas A."/>
            <person name="Ruiz-Duenas F.J."/>
            <person name="Sabat G."/>
            <person name="Salamov A."/>
            <person name="Samejima M."/>
            <person name="Schmutz J."/>
            <person name="Slot J.C."/>
            <person name="St John F."/>
            <person name="Stenlid J."/>
            <person name="Sun H."/>
            <person name="Sun S."/>
            <person name="Syed K."/>
            <person name="Tsang A."/>
            <person name="Wiebenga A."/>
            <person name="Young D."/>
            <person name="Pisabarro A."/>
            <person name="Eastwood D.C."/>
            <person name="Martin F."/>
            <person name="Cullen D."/>
            <person name="Grigoriev I.V."/>
            <person name="Hibbett D.S."/>
        </authorList>
    </citation>
    <scope>NUCLEOTIDE SEQUENCE [LARGE SCALE GENOMIC DNA]</scope>
    <source>
        <strain evidence="2 3">LYAD-421 SS1</strain>
    </source>
</reference>
<gene>
    <name evidence="2" type="ORF">DICSQDRAFT_127969</name>
</gene>
<dbReference type="GeneID" id="18834424"/>
<evidence type="ECO:0000313" key="2">
    <source>
        <dbReference type="EMBL" id="EJF60061.1"/>
    </source>
</evidence>
<name>R7SVG2_DICSQ</name>
<sequence>MHIRACCSLPARPGEVSAARGTTGALITGITSVPVVTHPFSPTNAGPVMVPAKRTNFVIKYEGRRTSSFGARKLSPHGPMHIVRGQQSLHILLCISSSILPAVTASRVSALSQLVHRRTWYPYPSAPPQGKTANTRWFTSRAPVPASPAQAIVGLRLGTKLSPLSPSGWYHDQLPEMLSRGELPWTHSLRAANVRERGRRANAEAPDSLSQGDRCRLINYLLNSPKAHQTAPPNPVHLLSEGPSLPARLQGSQDSFRIILLKISGCHISTQQGFLSGDQRGGPHRMGKPLGHSEREAFPPRTTASTSIAILLINNSGVRTWLEPLDSMGHLRVSIPFVRLPSLNEDEDEQLTTPLSSRPPYGKMWHLRRNLNRSTCAWLTEQCRVSLEIGQELVDGHRRYRLVVPGRRIVVPVDAVNVVLVLAQRFLVVVLFVERKELDEVFVLCLFRCRSSVRLRSGSTAILESSGCAEGENPSRAASAYSDPPSWAAASLVFVRVPDCAARLSGVIAVSSAPFPPFRASVTNVSNAPPWTHRAAAIDTTPLGPAAQRGRTTAVLSGSTEHELMDRLAQHRPVNHQSRLTNARASSSATRLVRTSRRMRMVRRADSAHTGGTPGSGALVVGRWDCCVARDVQAAGRAAIFSIPYQDRFRLCCTLVGPEEEKKKGWKAAYEERFCGQEAAREEDELNYGALQHPPRPSATDGSPYPPGLASRKAPPSARASP</sequence>
<dbReference type="AlphaFoldDB" id="R7SVG2"/>
<dbReference type="RefSeq" id="XP_007367274.1">
    <property type="nucleotide sequence ID" value="XM_007367212.1"/>
</dbReference>